<organism evidence="2 3">
    <name type="scientific">Rhodothalassium salexigens DSM 2132</name>
    <dbReference type="NCBI Taxonomy" id="1188247"/>
    <lineage>
        <taxon>Bacteria</taxon>
        <taxon>Pseudomonadati</taxon>
        <taxon>Pseudomonadota</taxon>
        <taxon>Alphaproteobacteria</taxon>
        <taxon>Rhodothalassiales</taxon>
        <taxon>Rhodothalassiaceae</taxon>
        <taxon>Rhodothalassium</taxon>
    </lineage>
</organism>
<dbReference type="GO" id="GO:0044781">
    <property type="term" value="P:bacterial-type flagellum organization"/>
    <property type="evidence" value="ECO:0007669"/>
    <property type="project" value="InterPro"/>
</dbReference>
<keyword evidence="2" id="KW-0282">Flagellum</keyword>
<dbReference type="InParanoid" id="A0A4R2P5L3"/>
<dbReference type="OrthoDB" id="9808944at2"/>
<dbReference type="Proteomes" id="UP000295399">
    <property type="component" value="Unassembled WGS sequence"/>
</dbReference>
<evidence type="ECO:0000256" key="1">
    <source>
        <dbReference type="SAM" id="MobiDB-lite"/>
    </source>
</evidence>
<feature type="region of interest" description="Disordered" evidence="1">
    <location>
        <begin position="120"/>
        <end position="154"/>
    </location>
</feature>
<feature type="compositionally biased region" description="Low complexity" evidence="1">
    <location>
        <begin position="123"/>
        <end position="136"/>
    </location>
</feature>
<reference evidence="2 3" key="1">
    <citation type="submission" date="2019-03" db="EMBL/GenBank/DDBJ databases">
        <title>Genomic Encyclopedia of Type Strains, Phase IV (KMG-IV): sequencing the most valuable type-strain genomes for metagenomic binning, comparative biology and taxonomic classification.</title>
        <authorList>
            <person name="Goeker M."/>
        </authorList>
    </citation>
    <scope>NUCLEOTIDE SEQUENCE [LARGE SCALE GENOMIC DNA]</scope>
    <source>
        <strain evidence="2 3">DSM 2132</strain>
    </source>
</reference>
<comment type="caution">
    <text evidence="2">The sequence shown here is derived from an EMBL/GenBank/DDBJ whole genome shotgun (WGS) entry which is preliminary data.</text>
</comment>
<dbReference type="EMBL" id="SLXO01000015">
    <property type="protein sequence ID" value="TCP30150.1"/>
    <property type="molecule type" value="Genomic_DNA"/>
</dbReference>
<keyword evidence="2" id="KW-0966">Cell projection</keyword>
<gene>
    <name evidence="2" type="ORF">EV659_1155</name>
</gene>
<evidence type="ECO:0000313" key="2">
    <source>
        <dbReference type="EMBL" id="TCP30150.1"/>
    </source>
</evidence>
<dbReference type="AlphaFoldDB" id="A0A4R2P5L3"/>
<keyword evidence="2" id="KW-0969">Cilium</keyword>
<proteinExistence type="predicted"/>
<dbReference type="NCBIfam" id="NF009435">
    <property type="entry name" value="PRK12794.1"/>
    <property type="match status" value="1"/>
</dbReference>
<accession>A0A4R2P5L3</accession>
<feature type="compositionally biased region" description="Gly residues" evidence="1">
    <location>
        <begin position="141"/>
        <end position="154"/>
    </location>
</feature>
<evidence type="ECO:0000313" key="3">
    <source>
        <dbReference type="Proteomes" id="UP000295399"/>
    </source>
</evidence>
<name>A0A4R2P5L3_RHOSA</name>
<dbReference type="RefSeq" id="WP_132709520.1">
    <property type="nucleotide sequence ID" value="NZ_JACIGF010000015.1"/>
</dbReference>
<sequence>MSLNAYAKAQLHGESPTETEYRLFARVTGALKDARDQEISGPALMKTLDWNRRMWSALAMDCASDGNGLPNETRAGVISLSIFVRKHSRKVFRGEASIDDLIEVNRRVMAGLEAQINRKKSQAGAPAAAPAGAGQTPPRPGGYGGGYGGGSFQA</sequence>
<dbReference type="InterPro" id="IPR010845">
    <property type="entry name" value="FlaF"/>
</dbReference>
<keyword evidence="3" id="KW-1185">Reference proteome</keyword>
<dbReference type="Pfam" id="PF07309">
    <property type="entry name" value="FlaF"/>
    <property type="match status" value="1"/>
</dbReference>
<protein>
    <submittedName>
        <fullName evidence="2">Flagellar protein FlaF</fullName>
    </submittedName>
</protein>